<dbReference type="GO" id="GO:0006633">
    <property type="term" value="P:fatty acid biosynthetic process"/>
    <property type="evidence" value="ECO:0007669"/>
    <property type="project" value="UniProtKB-UniRule"/>
</dbReference>
<evidence type="ECO:0000256" key="6">
    <source>
        <dbReference type="ARBA" id="ARBA00023098"/>
    </source>
</evidence>
<evidence type="ECO:0000256" key="5">
    <source>
        <dbReference type="ARBA" id="ARBA00022842"/>
    </source>
</evidence>
<comment type="catalytic activity">
    <reaction evidence="8">
        <text>apo-[ACP] + CoA = holo-[ACP] + adenosine 3',5'-bisphosphate + H(+)</text>
        <dbReference type="Rhea" id="RHEA:12068"/>
        <dbReference type="Rhea" id="RHEA-COMP:9685"/>
        <dbReference type="Rhea" id="RHEA-COMP:9690"/>
        <dbReference type="ChEBI" id="CHEBI:15378"/>
        <dbReference type="ChEBI" id="CHEBI:29999"/>
        <dbReference type="ChEBI" id="CHEBI:57287"/>
        <dbReference type="ChEBI" id="CHEBI:58343"/>
        <dbReference type="ChEBI" id="CHEBI:64479"/>
        <dbReference type="EC" id="2.7.8.7"/>
    </reaction>
</comment>
<accession>A0A1B8RNI6</accession>
<dbReference type="OrthoDB" id="517356at2"/>
<comment type="caution">
    <text evidence="10">The sequence shown here is derived from an EMBL/GenBank/DDBJ whole genome shotgun (WGS) entry which is preliminary data.</text>
</comment>
<dbReference type="Proteomes" id="UP000092714">
    <property type="component" value="Unassembled WGS sequence"/>
</dbReference>
<keyword evidence="8" id="KW-0963">Cytoplasm</keyword>
<dbReference type="EC" id="2.7.8.7" evidence="8"/>
<gene>
    <name evidence="8" type="primary">acpS</name>
    <name evidence="10" type="ORF">CP373A1_11365</name>
</gene>
<dbReference type="SUPFAM" id="SSF56214">
    <property type="entry name" value="4'-phosphopantetheinyl transferase"/>
    <property type="match status" value="1"/>
</dbReference>
<organism evidence="10 11">
    <name type="scientific">Clostridium paraputrificum</name>
    <dbReference type="NCBI Taxonomy" id="29363"/>
    <lineage>
        <taxon>Bacteria</taxon>
        <taxon>Bacillati</taxon>
        <taxon>Bacillota</taxon>
        <taxon>Clostridia</taxon>
        <taxon>Eubacteriales</taxon>
        <taxon>Clostridiaceae</taxon>
        <taxon>Clostridium</taxon>
    </lineage>
</organism>
<sequence>MIRGVGTDIVQVGRIGTAIKRTPMFLEKVFTEEERKYFKSRNNNLETIAGNFAAKEAISKAMGTGIRGFGLLDIEILRSEMGQPIVNISDKVKEFISIKEDYSIHVSISHTNENAIAFAIWEEMT</sequence>
<keyword evidence="1 8" id="KW-0444">Lipid biosynthesis</keyword>
<dbReference type="GO" id="GO:0008897">
    <property type="term" value="F:holo-[acyl-carrier-protein] synthase activity"/>
    <property type="evidence" value="ECO:0007669"/>
    <property type="project" value="UniProtKB-UniRule"/>
</dbReference>
<keyword evidence="3 8" id="KW-0479">Metal-binding</keyword>
<feature type="domain" description="4'-phosphopantetheinyl transferase" evidence="9">
    <location>
        <begin position="4"/>
        <end position="104"/>
    </location>
</feature>
<dbReference type="Pfam" id="PF01648">
    <property type="entry name" value="ACPS"/>
    <property type="match status" value="1"/>
</dbReference>
<comment type="cofactor">
    <cofactor evidence="8">
        <name>Mg(2+)</name>
        <dbReference type="ChEBI" id="CHEBI:18420"/>
    </cofactor>
</comment>
<dbReference type="GO" id="GO:0000287">
    <property type="term" value="F:magnesium ion binding"/>
    <property type="evidence" value="ECO:0007669"/>
    <property type="project" value="UniProtKB-UniRule"/>
</dbReference>
<keyword evidence="6 8" id="KW-0443">Lipid metabolism</keyword>
<comment type="similarity">
    <text evidence="8">Belongs to the P-Pant transferase superfamily. AcpS family.</text>
</comment>
<feature type="binding site" evidence="8">
    <location>
        <position position="8"/>
    </location>
    <ligand>
        <name>Mg(2+)</name>
        <dbReference type="ChEBI" id="CHEBI:18420"/>
    </ligand>
</feature>
<evidence type="ECO:0000256" key="8">
    <source>
        <dbReference type="HAMAP-Rule" id="MF_00101"/>
    </source>
</evidence>
<name>A0A1B8RNI6_9CLOT</name>
<evidence type="ECO:0000259" key="9">
    <source>
        <dbReference type="Pfam" id="PF01648"/>
    </source>
</evidence>
<keyword evidence="5 8" id="KW-0460">Magnesium</keyword>
<proteinExistence type="inferred from homology"/>
<dbReference type="NCBIfam" id="TIGR00516">
    <property type="entry name" value="acpS"/>
    <property type="match status" value="1"/>
</dbReference>
<keyword evidence="4 8" id="KW-0276">Fatty acid metabolism</keyword>
<dbReference type="InterPro" id="IPR002582">
    <property type="entry name" value="ACPS"/>
</dbReference>
<keyword evidence="2 8" id="KW-0808">Transferase</keyword>
<dbReference type="InterPro" id="IPR004568">
    <property type="entry name" value="Ppantetheine-prot_Trfase_dom"/>
</dbReference>
<evidence type="ECO:0000256" key="7">
    <source>
        <dbReference type="ARBA" id="ARBA00023160"/>
    </source>
</evidence>
<dbReference type="InterPro" id="IPR037143">
    <property type="entry name" value="4-PPantetheinyl_Trfase_dom_sf"/>
</dbReference>
<evidence type="ECO:0000256" key="4">
    <source>
        <dbReference type="ARBA" id="ARBA00022832"/>
    </source>
</evidence>
<reference evidence="10 11" key="1">
    <citation type="submission" date="2016-06" db="EMBL/GenBank/DDBJ databases">
        <authorList>
            <person name="Kjaerup R.B."/>
            <person name="Dalgaard T.S."/>
            <person name="Juul-Madsen H.R."/>
        </authorList>
    </citation>
    <scope>NUCLEOTIDE SEQUENCE [LARGE SCALE GENOMIC DNA]</scope>
    <source>
        <strain evidence="10 11">373-A1</strain>
    </source>
</reference>
<comment type="subcellular location">
    <subcellularLocation>
        <location evidence="8">Cytoplasm</location>
    </subcellularLocation>
</comment>
<evidence type="ECO:0000256" key="3">
    <source>
        <dbReference type="ARBA" id="ARBA00022723"/>
    </source>
</evidence>
<dbReference type="AlphaFoldDB" id="A0A1B8RNI6"/>
<dbReference type="eggNOG" id="COG0736">
    <property type="taxonomic scope" value="Bacteria"/>
</dbReference>
<dbReference type="RefSeq" id="WP_065254616.1">
    <property type="nucleotide sequence ID" value="NZ_CABHIH010000002.1"/>
</dbReference>
<comment type="function">
    <text evidence="8">Transfers the 4'-phosphopantetheine moiety from coenzyme A to a Ser of acyl-carrier-protein.</text>
</comment>
<keyword evidence="7 8" id="KW-0275">Fatty acid biosynthesis</keyword>
<dbReference type="InterPro" id="IPR008278">
    <property type="entry name" value="4-PPantetheinyl_Trfase_dom"/>
</dbReference>
<dbReference type="GO" id="GO:0005737">
    <property type="term" value="C:cytoplasm"/>
    <property type="evidence" value="ECO:0007669"/>
    <property type="project" value="UniProtKB-SubCell"/>
</dbReference>
<protein>
    <recommendedName>
        <fullName evidence="8">Holo-[acyl-carrier-protein] synthase</fullName>
        <shortName evidence="8">Holo-ACP synthase</shortName>
        <ecNumber evidence="8">2.7.8.7</ecNumber>
    </recommendedName>
    <alternativeName>
        <fullName evidence="8">4'-phosphopantetheinyl transferase AcpS</fullName>
    </alternativeName>
</protein>
<evidence type="ECO:0000256" key="1">
    <source>
        <dbReference type="ARBA" id="ARBA00022516"/>
    </source>
</evidence>
<evidence type="ECO:0000313" key="11">
    <source>
        <dbReference type="Proteomes" id="UP000092714"/>
    </source>
</evidence>
<dbReference type="EMBL" id="MAPZ01000022">
    <property type="protein sequence ID" value="OBY10284.1"/>
    <property type="molecule type" value="Genomic_DNA"/>
</dbReference>
<evidence type="ECO:0000256" key="2">
    <source>
        <dbReference type="ARBA" id="ARBA00022679"/>
    </source>
</evidence>
<dbReference type="NCBIfam" id="TIGR00556">
    <property type="entry name" value="pantethn_trn"/>
    <property type="match status" value="1"/>
</dbReference>
<dbReference type="Gene3D" id="3.90.470.20">
    <property type="entry name" value="4'-phosphopantetheinyl transferase domain"/>
    <property type="match status" value="1"/>
</dbReference>
<feature type="binding site" evidence="8">
    <location>
        <position position="56"/>
    </location>
    <ligand>
        <name>Mg(2+)</name>
        <dbReference type="ChEBI" id="CHEBI:18420"/>
    </ligand>
</feature>
<evidence type="ECO:0000313" key="10">
    <source>
        <dbReference type="EMBL" id="OBY10284.1"/>
    </source>
</evidence>
<keyword evidence="11" id="KW-1185">Reference proteome</keyword>
<dbReference type="HAMAP" id="MF_00101">
    <property type="entry name" value="AcpS"/>
    <property type="match status" value="1"/>
</dbReference>